<dbReference type="GO" id="GO:0016651">
    <property type="term" value="F:oxidoreductase activity, acting on NAD(P)H"/>
    <property type="evidence" value="ECO:0007669"/>
    <property type="project" value="UniProtKB-ARBA"/>
</dbReference>
<dbReference type="PROSITE" id="PS50902">
    <property type="entry name" value="FLAVODOXIN_LIKE"/>
    <property type="match status" value="1"/>
</dbReference>
<protein>
    <submittedName>
        <fullName evidence="2">Metallo-beta-lactamase/flavodoxin domain-containing protein</fullName>
    </submittedName>
</protein>
<dbReference type="EMBL" id="AP023367">
    <property type="protein sequence ID" value="BCJ93306.1"/>
    <property type="molecule type" value="Genomic_DNA"/>
</dbReference>
<dbReference type="InterPro" id="IPR036866">
    <property type="entry name" value="RibonucZ/Hydroxyglut_hydro"/>
</dbReference>
<dbReference type="SUPFAM" id="SSF56281">
    <property type="entry name" value="Metallo-hydrolase/oxidoreductase"/>
    <property type="match status" value="1"/>
</dbReference>
<dbReference type="PANTHER" id="PTHR43717:SF1">
    <property type="entry name" value="ANAEROBIC NITRIC OXIDE REDUCTASE FLAVORUBREDOXIN"/>
    <property type="match status" value="1"/>
</dbReference>
<dbReference type="RefSeq" id="WP_184090277.1">
    <property type="nucleotide sequence ID" value="NZ_AP023367.1"/>
</dbReference>
<dbReference type="SMART" id="SM00849">
    <property type="entry name" value="Lactamase_B"/>
    <property type="match status" value="1"/>
</dbReference>
<dbReference type="GO" id="GO:0010181">
    <property type="term" value="F:FMN binding"/>
    <property type="evidence" value="ECO:0007669"/>
    <property type="project" value="InterPro"/>
</dbReference>
<reference evidence="2 3" key="1">
    <citation type="journal article" date="2016" name="Int. J. Syst. Evol. Microbiol.">
        <title>Descriptions of Anaerotaenia torta gen. nov., sp. nov. and Anaerocolumna cellulosilytica gen. nov., sp. nov. isolated from a methanogenic reactor of cattle waste.</title>
        <authorList>
            <person name="Uek A."/>
            <person name="Ohtaki Y."/>
            <person name="Kaku N."/>
            <person name="Ueki K."/>
        </authorList>
    </citation>
    <scope>NUCLEOTIDE SEQUENCE [LARGE SCALE GENOMIC DNA]</scope>
    <source>
        <strain evidence="2 3">SN021</strain>
    </source>
</reference>
<dbReference type="CDD" id="cd07709">
    <property type="entry name" value="flavodiiron_proteins_MBL-fold"/>
    <property type="match status" value="1"/>
</dbReference>
<dbReference type="Gene3D" id="3.40.50.360">
    <property type="match status" value="1"/>
</dbReference>
<dbReference type="Pfam" id="PF00258">
    <property type="entry name" value="Flavodoxin_1"/>
    <property type="match status" value="1"/>
</dbReference>
<dbReference type="Proteomes" id="UP000515561">
    <property type="component" value="Chromosome"/>
</dbReference>
<dbReference type="SUPFAM" id="SSF52218">
    <property type="entry name" value="Flavoproteins"/>
    <property type="match status" value="1"/>
</dbReference>
<dbReference type="KEGG" id="acel:acsn021_08750"/>
<dbReference type="PIRSF" id="PIRSF005243">
    <property type="entry name" value="ROO"/>
    <property type="match status" value="1"/>
</dbReference>
<accession>A0A6S6QUF6</accession>
<name>A0A6S6QUF6_9FIRM</name>
<dbReference type="NCBIfam" id="NF008887">
    <property type="entry name" value="PRK11921.1"/>
    <property type="match status" value="1"/>
</dbReference>
<dbReference type="InterPro" id="IPR016440">
    <property type="entry name" value="Rubredoxin-O_OxRdtase"/>
</dbReference>
<dbReference type="GO" id="GO:0046872">
    <property type="term" value="F:metal ion binding"/>
    <property type="evidence" value="ECO:0007669"/>
    <property type="project" value="InterPro"/>
</dbReference>
<dbReference type="InterPro" id="IPR008254">
    <property type="entry name" value="Flavodoxin/NO_synth"/>
</dbReference>
<comment type="similarity">
    <text evidence="1">In the N-terminal section; belongs to the zinc metallo-hydrolase group 3 family.</text>
</comment>
<keyword evidence="3" id="KW-1185">Reference proteome</keyword>
<organism evidence="2 3">
    <name type="scientific">Anaerocolumna cellulosilytica</name>
    <dbReference type="NCBI Taxonomy" id="433286"/>
    <lineage>
        <taxon>Bacteria</taxon>
        <taxon>Bacillati</taxon>
        <taxon>Bacillota</taxon>
        <taxon>Clostridia</taxon>
        <taxon>Lachnospirales</taxon>
        <taxon>Lachnospiraceae</taxon>
        <taxon>Anaerocolumna</taxon>
    </lineage>
</organism>
<gene>
    <name evidence="2" type="primary">flrD</name>
    <name evidence="2" type="ORF">acsn021_08750</name>
</gene>
<dbReference type="InterPro" id="IPR045761">
    <property type="entry name" value="ODP_dom"/>
</dbReference>
<evidence type="ECO:0000313" key="3">
    <source>
        <dbReference type="Proteomes" id="UP000515561"/>
    </source>
</evidence>
<evidence type="ECO:0000313" key="2">
    <source>
        <dbReference type="EMBL" id="BCJ93306.1"/>
    </source>
</evidence>
<dbReference type="InterPro" id="IPR001279">
    <property type="entry name" value="Metallo-B-lactamas"/>
</dbReference>
<dbReference type="InterPro" id="IPR029039">
    <property type="entry name" value="Flavoprotein-like_sf"/>
</dbReference>
<dbReference type="GO" id="GO:0009055">
    <property type="term" value="F:electron transfer activity"/>
    <property type="evidence" value="ECO:0007669"/>
    <property type="project" value="InterPro"/>
</dbReference>
<proteinExistence type="inferred from homology"/>
<dbReference type="Gene3D" id="3.60.15.10">
    <property type="entry name" value="Ribonuclease Z/Hydroxyacylglutathione hydrolase-like"/>
    <property type="match status" value="1"/>
</dbReference>
<evidence type="ECO:0000256" key="1">
    <source>
        <dbReference type="ARBA" id="ARBA00007121"/>
    </source>
</evidence>
<sequence length="395" mass="44644">MAKKITAKVTWVGKIDWELKQFHGQEYSTKKGSSYNSYLIRDEKTVLIDTVWQPYDKEFVKRLKQEINLNEIDYIIANHGEIDHSGALPELLREIPGTPVYCTAKGAQILKGHYHEDWNFVTVKTGDTLDIGESKLVFVEVPMLHWPDSMFTYMTGENILFSNDAFGQHFATESLYNDKVDNPELYQEAVKYYANILTPFSPLVIKKIKEVLSFNLPVNLICPSHGIIWKDNPAQIIEHYLSWADAYQENQVTIVYDTMWNATRKMAEAIGEGIRLADDTITVKILNSGIEDKNDIITEVFRSKAVLVGSPTVNNGYLHSLGGLLEMIKGMKFKKKKAAAFGSYGWSGEAVKQLSENLSQSGFEILNEGLKTLWVPDEDALAKGREYGKAIASKL</sequence>
<dbReference type="Pfam" id="PF19583">
    <property type="entry name" value="ODP"/>
    <property type="match status" value="1"/>
</dbReference>
<dbReference type="AlphaFoldDB" id="A0A6S6QUF6"/>
<dbReference type="PANTHER" id="PTHR43717">
    <property type="entry name" value="ANAEROBIC NITRIC OXIDE REDUCTASE FLAVORUBREDOXIN"/>
    <property type="match status" value="1"/>
</dbReference>